<dbReference type="Pfam" id="PF16124">
    <property type="entry name" value="RecQ_Zn_bind"/>
    <property type="match status" value="1"/>
</dbReference>
<dbReference type="AlphaFoldDB" id="A0A372EJG6"/>
<dbReference type="PROSITE" id="PS51192">
    <property type="entry name" value="HELICASE_ATP_BIND_1"/>
    <property type="match status" value="1"/>
</dbReference>
<evidence type="ECO:0000256" key="11">
    <source>
        <dbReference type="ARBA" id="ARBA00034808"/>
    </source>
</evidence>
<dbReference type="Pfam" id="PF09382">
    <property type="entry name" value="RQC"/>
    <property type="match status" value="1"/>
</dbReference>
<name>A0A372EJG6_9BURK</name>
<feature type="domain" description="Helicase ATP-binding" evidence="16">
    <location>
        <begin position="35"/>
        <end position="211"/>
    </location>
</feature>
<dbReference type="GO" id="GO:0043138">
    <property type="term" value="F:3'-5' DNA helicase activity"/>
    <property type="evidence" value="ECO:0007669"/>
    <property type="project" value="UniProtKB-EC"/>
</dbReference>
<comment type="caution">
    <text evidence="18">The sequence shown here is derived from an EMBL/GenBank/DDBJ whole genome shotgun (WGS) entry which is preliminary data.</text>
</comment>
<evidence type="ECO:0000256" key="3">
    <source>
        <dbReference type="ARBA" id="ARBA00022723"/>
    </source>
</evidence>
<organism evidence="18 19">
    <name type="scientific">Hydrogenophaga borbori</name>
    <dbReference type="NCBI Taxonomy" id="2294117"/>
    <lineage>
        <taxon>Bacteria</taxon>
        <taxon>Pseudomonadati</taxon>
        <taxon>Pseudomonadota</taxon>
        <taxon>Betaproteobacteria</taxon>
        <taxon>Burkholderiales</taxon>
        <taxon>Comamonadaceae</taxon>
        <taxon>Hydrogenophaga</taxon>
    </lineage>
</organism>
<dbReference type="Pfam" id="PF00570">
    <property type="entry name" value="HRDC"/>
    <property type="match status" value="1"/>
</dbReference>
<dbReference type="SMART" id="SM00956">
    <property type="entry name" value="RQC"/>
    <property type="match status" value="1"/>
</dbReference>
<dbReference type="Pfam" id="PF00270">
    <property type="entry name" value="DEAD"/>
    <property type="match status" value="1"/>
</dbReference>
<feature type="domain" description="HRDC" evidence="15">
    <location>
        <begin position="588"/>
        <end position="662"/>
    </location>
</feature>
<evidence type="ECO:0000313" key="18">
    <source>
        <dbReference type="EMBL" id="RFP78692.1"/>
    </source>
</evidence>
<dbReference type="CDD" id="cd18794">
    <property type="entry name" value="SF2_C_RecQ"/>
    <property type="match status" value="1"/>
</dbReference>
<dbReference type="InterPro" id="IPR018982">
    <property type="entry name" value="RQC_domain"/>
</dbReference>
<dbReference type="InterPro" id="IPR014001">
    <property type="entry name" value="Helicase_ATP-bd"/>
</dbReference>
<dbReference type="GO" id="GO:0006310">
    <property type="term" value="P:DNA recombination"/>
    <property type="evidence" value="ECO:0007669"/>
    <property type="project" value="InterPro"/>
</dbReference>
<keyword evidence="3" id="KW-0479">Metal-binding</keyword>
<keyword evidence="7" id="KW-0067">ATP-binding</keyword>
<protein>
    <recommendedName>
        <fullName evidence="12">ATP-dependent DNA helicase RecQ</fullName>
        <ecNumber evidence="11">5.6.2.4</ecNumber>
    </recommendedName>
    <alternativeName>
        <fullName evidence="13">DNA 3'-5' helicase RecQ</fullName>
    </alternativeName>
</protein>
<evidence type="ECO:0000256" key="13">
    <source>
        <dbReference type="ARBA" id="ARBA00044550"/>
    </source>
</evidence>
<dbReference type="SMART" id="SM00487">
    <property type="entry name" value="DEXDc"/>
    <property type="match status" value="1"/>
</dbReference>
<dbReference type="InterPro" id="IPR027417">
    <property type="entry name" value="P-loop_NTPase"/>
</dbReference>
<dbReference type="GO" id="GO:0003677">
    <property type="term" value="F:DNA binding"/>
    <property type="evidence" value="ECO:0007669"/>
    <property type="project" value="UniProtKB-KW"/>
</dbReference>
<keyword evidence="6 18" id="KW-0347">Helicase</keyword>
<comment type="cofactor">
    <cofactor evidence="1">
        <name>Mg(2+)</name>
        <dbReference type="ChEBI" id="CHEBI:18420"/>
    </cofactor>
</comment>
<dbReference type="InterPro" id="IPR001650">
    <property type="entry name" value="Helicase_C-like"/>
</dbReference>
<dbReference type="NCBIfam" id="TIGR00614">
    <property type="entry name" value="recQ_fam"/>
    <property type="match status" value="1"/>
</dbReference>
<dbReference type="GO" id="GO:0006260">
    <property type="term" value="P:DNA replication"/>
    <property type="evidence" value="ECO:0007669"/>
    <property type="project" value="InterPro"/>
</dbReference>
<dbReference type="FunFam" id="3.40.50.300:FF:000296">
    <property type="entry name" value="ATP-dependent DNA helicase RecQ"/>
    <property type="match status" value="1"/>
</dbReference>
<dbReference type="SMART" id="SM00341">
    <property type="entry name" value="HRDC"/>
    <property type="match status" value="1"/>
</dbReference>
<dbReference type="PROSITE" id="PS50967">
    <property type="entry name" value="HRDC"/>
    <property type="match status" value="1"/>
</dbReference>
<evidence type="ECO:0000256" key="10">
    <source>
        <dbReference type="ARBA" id="ARBA00034617"/>
    </source>
</evidence>
<dbReference type="EC" id="5.6.2.4" evidence="11"/>
<evidence type="ECO:0000256" key="5">
    <source>
        <dbReference type="ARBA" id="ARBA00022801"/>
    </source>
</evidence>
<dbReference type="PANTHER" id="PTHR13710">
    <property type="entry name" value="DNA HELICASE RECQ FAMILY MEMBER"/>
    <property type="match status" value="1"/>
</dbReference>
<evidence type="ECO:0000256" key="8">
    <source>
        <dbReference type="ARBA" id="ARBA00023125"/>
    </source>
</evidence>
<evidence type="ECO:0000259" key="17">
    <source>
        <dbReference type="PROSITE" id="PS51194"/>
    </source>
</evidence>
<keyword evidence="19" id="KW-1185">Reference proteome</keyword>
<evidence type="ECO:0000256" key="1">
    <source>
        <dbReference type="ARBA" id="ARBA00001946"/>
    </source>
</evidence>
<keyword evidence="4" id="KW-0547">Nucleotide-binding</keyword>
<dbReference type="Gene3D" id="3.40.50.300">
    <property type="entry name" value="P-loop containing nucleotide triphosphate hydrolases"/>
    <property type="match status" value="2"/>
</dbReference>
<dbReference type="PANTHER" id="PTHR13710:SF105">
    <property type="entry name" value="ATP-DEPENDENT DNA HELICASE Q1"/>
    <property type="match status" value="1"/>
</dbReference>
<dbReference type="Pfam" id="PF00271">
    <property type="entry name" value="Helicase_C"/>
    <property type="match status" value="1"/>
</dbReference>
<dbReference type="InterPro" id="IPR004589">
    <property type="entry name" value="DNA_helicase_ATP-dep_RecQ"/>
</dbReference>
<evidence type="ECO:0000259" key="16">
    <source>
        <dbReference type="PROSITE" id="PS51192"/>
    </source>
</evidence>
<dbReference type="GO" id="GO:0005737">
    <property type="term" value="C:cytoplasm"/>
    <property type="evidence" value="ECO:0007669"/>
    <property type="project" value="TreeGrafter"/>
</dbReference>
<evidence type="ECO:0000256" key="4">
    <source>
        <dbReference type="ARBA" id="ARBA00022741"/>
    </source>
</evidence>
<dbReference type="InterPro" id="IPR032284">
    <property type="entry name" value="RecQ_Zn-bd"/>
</dbReference>
<dbReference type="InterPro" id="IPR011545">
    <property type="entry name" value="DEAD/DEAH_box_helicase_dom"/>
</dbReference>
<keyword evidence="8" id="KW-0238">DNA-binding</keyword>
<dbReference type="Gene3D" id="1.10.150.80">
    <property type="entry name" value="HRDC domain"/>
    <property type="match status" value="1"/>
</dbReference>
<dbReference type="SMART" id="SM00490">
    <property type="entry name" value="HELICc"/>
    <property type="match status" value="1"/>
</dbReference>
<evidence type="ECO:0000256" key="9">
    <source>
        <dbReference type="ARBA" id="ARBA00023235"/>
    </source>
</evidence>
<dbReference type="InterPro" id="IPR044876">
    <property type="entry name" value="HRDC_dom_sf"/>
</dbReference>
<dbReference type="EMBL" id="QVLS01000006">
    <property type="protein sequence ID" value="RFP78692.1"/>
    <property type="molecule type" value="Genomic_DNA"/>
</dbReference>
<dbReference type="GO" id="GO:0046872">
    <property type="term" value="F:metal ion binding"/>
    <property type="evidence" value="ECO:0007669"/>
    <property type="project" value="UniProtKB-KW"/>
</dbReference>
<dbReference type="InterPro" id="IPR002121">
    <property type="entry name" value="HRDC_dom"/>
</dbReference>
<evidence type="ECO:0000313" key="19">
    <source>
        <dbReference type="Proteomes" id="UP000261931"/>
    </source>
</evidence>
<dbReference type="CDD" id="cd17920">
    <property type="entry name" value="DEXHc_RecQ"/>
    <property type="match status" value="1"/>
</dbReference>
<gene>
    <name evidence="18" type="ORF">DY262_11400</name>
</gene>
<dbReference type="GO" id="GO:0006281">
    <property type="term" value="P:DNA repair"/>
    <property type="evidence" value="ECO:0007669"/>
    <property type="project" value="InterPro"/>
</dbReference>
<dbReference type="GO" id="GO:0043590">
    <property type="term" value="C:bacterial nucleoid"/>
    <property type="evidence" value="ECO:0007669"/>
    <property type="project" value="TreeGrafter"/>
</dbReference>
<evidence type="ECO:0000256" key="12">
    <source>
        <dbReference type="ARBA" id="ARBA00044535"/>
    </source>
</evidence>
<evidence type="ECO:0000256" key="7">
    <source>
        <dbReference type="ARBA" id="ARBA00022840"/>
    </source>
</evidence>
<dbReference type="RefSeq" id="WP_116958988.1">
    <property type="nucleotide sequence ID" value="NZ_QVLS01000006.1"/>
</dbReference>
<keyword evidence="5 18" id="KW-0378">Hydrolase</keyword>
<dbReference type="GO" id="GO:0005524">
    <property type="term" value="F:ATP binding"/>
    <property type="evidence" value="ECO:0007669"/>
    <property type="project" value="UniProtKB-KW"/>
</dbReference>
<sequence>MIDVAAGAETLEACVEVLQSVFGYEAFRGPQAQIVSHVSEGGDALVLMPTGGGKSLCYQVPAIVRAQGGHGVAVVVSPLIALMHDQVGALTEAGVSAAYLNSSLSLEEAQRIEQQLRRGDLTLLYVAPERLLTARCQAMLESLHAQGRLSLFAIDEAHCVSQWGHDFRPEYRELAVLPERFAGVPRIALTATADALTRADIVERLQLQDARTFISSFDRPNIRYQLVEKKDATAQLQRFIRDEHSNAQGHDAGVVYCQSRRRVEEVAAMLQQAGFKALPYHAGLDAAVRQQHQDRFLREEGLIMVATIAFGMGIDKPDVRFVAHLDMPKNIEGYYQETGRAGRDGEPANAWMAYGLQDVVNQRRMIDDSPAPDEFKQVLRGKLDALLALAEASDCRRVRLLAYFGETYQGPHAGFAAGPPQGETHPPRAGSDPRSGAAWGVMCGNCDNCLNPPELFDATEPARKLLSCIYRVQQASGHGYGAGHIMDILRGKATEKVEANGHQRLSTFGIGADWSETQWRALLRQLIAIEAVRVDDAPYNTLHLADGARAILKGEGEVRLRIQAERAPSRSRSARAKPPVGDDGTPLSLAERDCLEALKAWRAGVAKEHNLPAYVIFHDATLRAIAQRRPTDVTDLDGISGIGLKKRAAYGDAVIQVVSAFL</sequence>
<evidence type="ECO:0000256" key="14">
    <source>
        <dbReference type="SAM" id="MobiDB-lite"/>
    </source>
</evidence>
<comment type="catalytic activity">
    <reaction evidence="10">
        <text>Couples ATP hydrolysis with the unwinding of duplex DNA by translocating in the 3'-5' direction.</text>
        <dbReference type="EC" id="5.6.2.4"/>
    </reaction>
</comment>
<proteinExistence type="inferred from homology"/>
<dbReference type="FunFam" id="3.40.50.300:FF:000156">
    <property type="entry name" value="ATP-dependent DNA helicase recQ"/>
    <property type="match status" value="1"/>
</dbReference>
<dbReference type="PROSITE" id="PS51194">
    <property type="entry name" value="HELICASE_CTER"/>
    <property type="match status" value="1"/>
</dbReference>
<dbReference type="SUPFAM" id="SSF52540">
    <property type="entry name" value="P-loop containing nucleoside triphosphate hydrolases"/>
    <property type="match status" value="2"/>
</dbReference>
<evidence type="ECO:0000256" key="6">
    <source>
        <dbReference type="ARBA" id="ARBA00022806"/>
    </source>
</evidence>
<dbReference type="SUPFAM" id="SSF47819">
    <property type="entry name" value="HRDC-like"/>
    <property type="match status" value="1"/>
</dbReference>
<feature type="region of interest" description="Disordered" evidence="14">
    <location>
        <begin position="564"/>
        <end position="587"/>
    </location>
</feature>
<dbReference type="InterPro" id="IPR010997">
    <property type="entry name" value="HRDC-like_sf"/>
</dbReference>
<comment type="similarity">
    <text evidence="2">Belongs to the helicase family. RecQ subfamily.</text>
</comment>
<accession>A0A372EJG6</accession>
<dbReference type="GO" id="GO:0030894">
    <property type="term" value="C:replisome"/>
    <property type="evidence" value="ECO:0007669"/>
    <property type="project" value="TreeGrafter"/>
</dbReference>
<evidence type="ECO:0000256" key="2">
    <source>
        <dbReference type="ARBA" id="ARBA00005446"/>
    </source>
</evidence>
<dbReference type="InterPro" id="IPR036388">
    <property type="entry name" value="WH-like_DNA-bd_sf"/>
</dbReference>
<reference evidence="18 19" key="1">
    <citation type="submission" date="2018-08" db="EMBL/GenBank/DDBJ databases">
        <title>Hydrogenophaga sp. LA-38 isolated from sludge.</title>
        <authorList>
            <person name="Im W.-T."/>
        </authorList>
    </citation>
    <scope>NUCLEOTIDE SEQUENCE [LARGE SCALE GENOMIC DNA]</scope>
    <source>
        <strain evidence="18 19">LA-38</strain>
    </source>
</reference>
<feature type="region of interest" description="Disordered" evidence="14">
    <location>
        <begin position="414"/>
        <end position="433"/>
    </location>
</feature>
<keyword evidence="9" id="KW-0413">Isomerase</keyword>
<dbReference type="Proteomes" id="UP000261931">
    <property type="component" value="Unassembled WGS sequence"/>
</dbReference>
<dbReference type="GO" id="GO:0016787">
    <property type="term" value="F:hydrolase activity"/>
    <property type="evidence" value="ECO:0007669"/>
    <property type="project" value="UniProtKB-KW"/>
</dbReference>
<dbReference type="Gene3D" id="1.10.10.10">
    <property type="entry name" value="Winged helix-like DNA-binding domain superfamily/Winged helix DNA-binding domain"/>
    <property type="match status" value="1"/>
</dbReference>
<feature type="domain" description="Helicase C-terminal" evidence="17">
    <location>
        <begin position="235"/>
        <end position="387"/>
    </location>
</feature>
<dbReference type="GO" id="GO:0009378">
    <property type="term" value="F:four-way junction helicase activity"/>
    <property type="evidence" value="ECO:0007669"/>
    <property type="project" value="TreeGrafter"/>
</dbReference>
<evidence type="ECO:0000259" key="15">
    <source>
        <dbReference type="PROSITE" id="PS50967"/>
    </source>
</evidence>